<sequence length="97" mass="11110">MFPYASFVESGQERNSSKYRPCPPDVLSMNVCSRRTAVWNAGAWDFFSADMWKGQDVQGVIYSLFRTSRKTLGRSLYIENNRYRSGKIKKLGSLLEG</sequence>
<name>Q7SGM4_NEUCR</name>
<evidence type="ECO:0000313" key="2">
    <source>
        <dbReference type="EMBL" id="EAA35954.1"/>
    </source>
</evidence>
<organism evidence="2 3">
    <name type="scientific">Neurospora crassa (strain ATCC 24698 / 74-OR23-1A / CBS 708.71 / DSM 1257 / FGSC 987)</name>
    <dbReference type="NCBI Taxonomy" id="367110"/>
    <lineage>
        <taxon>Eukaryota</taxon>
        <taxon>Fungi</taxon>
        <taxon>Dikarya</taxon>
        <taxon>Ascomycota</taxon>
        <taxon>Pezizomycotina</taxon>
        <taxon>Sordariomycetes</taxon>
        <taxon>Sordariomycetidae</taxon>
        <taxon>Sordariales</taxon>
        <taxon>Sordariaceae</taxon>
        <taxon>Neurospora</taxon>
    </lineage>
</organism>
<dbReference type="PaxDb" id="5141-EFNCRP00000008535"/>
<gene>
    <name evidence="2" type="ORF">NCU08059</name>
</gene>
<dbReference type="AlphaFoldDB" id="Q7SGM4"/>
<proteinExistence type="predicted"/>
<keyword evidence="3" id="KW-1185">Reference proteome</keyword>
<dbReference type="Proteomes" id="UP000001805">
    <property type="component" value="Chromosome 1, Linkage Group I"/>
</dbReference>
<dbReference type="RefSeq" id="XP_965190.1">
    <property type="nucleotide sequence ID" value="XM_960097.1"/>
</dbReference>
<feature type="region of interest" description="Disordered" evidence="1">
    <location>
        <begin position="1"/>
        <end position="20"/>
    </location>
</feature>
<dbReference type="EMBL" id="CM002236">
    <property type="protein sequence ID" value="EAA35954.1"/>
    <property type="molecule type" value="Genomic_DNA"/>
</dbReference>
<dbReference type="GeneID" id="3881370"/>
<dbReference type="VEuPathDB" id="FungiDB:NCU08059"/>
<dbReference type="InParanoid" id="Q7SGM4"/>
<dbReference type="KEGG" id="ncr:NCU08059"/>
<reference evidence="2 3" key="1">
    <citation type="journal article" date="2003" name="Nature">
        <title>The genome sequence of the filamentous fungus Neurospora crassa.</title>
        <authorList>
            <person name="Galagan J.E."/>
            <person name="Calvo S.E."/>
            <person name="Borkovich K.A."/>
            <person name="Selker E.U."/>
            <person name="Read N.D."/>
            <person name="Jaffe D."/>
            <person name="FitzHugh W."/>
            <person name="Ma L.J."/>
            <person name="Smirnov S."/>
            <person name="Purcell S."/>
            <person name="Rehman B."/>
            <person name="Elkins T."/>
            <person name="Engels R."/>
            <person name="Wang S."/>
            <person name="Nielsen C.B."/>
            <person name="Butler J."/>
            <person name="Endrizzi M."/>
            <person name="Qui D."/>
            <person name="Ianakiev P."/>
            <person name="Bell-Pedersen D."/>
            <person name="Nelson M.A."/>
            <person name="Werner-Washburne M."/>
            <person name="Selitrennikoff C.P."/>
            <person name="Kinsey J.A."/>
            <person name="Braun E.L."/>
            <person name="Zelter A."/>
            <person name="Schulte U."/>
            <person name="Kothe G.O."/>
            <person name="Jedd G."/>
            <person name="Mewes W."/>
            <person name="Staben C."/>
            <person name="Marcotte E."/>
            <person name="Greenberg D."/>
            <person name="Roy A."/>
            <person name="Foley K."/>
            <person name="Naylor J."/>
            <person name="Stange-Thomann N."/>
            <person name="Barrett R."/>
            <person name="Gnerre S."/>
            <person name="Kamal M."/>
            <person name="Kamvysselis M."/>
            <person name="Mauceli E."/>
            <person name="Bielke C."/>
            <person name="Rudd S."/>
            <person name="Frishman D."/>
            <person name="Krystofova S."/>
            <person name="Rasmussen C."/>
            <person name="Metzenberg R.L."/>
            <person name="Perkins D.D."/>
            <person name="Kroken S."/>
            <person name="Cogoni C."/>
            <person name="Macino G."/>
            <person name="Catcheside D."/>
            <person name="Li W."/>
            <person name="Pratt R.J."/>
            <person name="Osmani S.A."/>
            <person name="DeSouza C.P."/>
            <person name="Glass L."/>
            <person name="Orbach M.J."/>
            <person name="Berglund J.A."/>
            <person name="Voelker R."/>
            <person name="Yarden O."/>
            <person name="Plamann M."/>
            <person name="Seiler S."/>
            <person name="Dunlap J."/>
            <person name="Radford A."/>
            <person name="Aramayo R."/>
            <person name="Natvig D.O."/>
            <person name="Alex L.A."/>
            <person name="Mannhaupt G."/>
            <person name="Ebbole D.J."/>
            <person name="Freitag M."/>
            <person name="Paulsen I."/>
            <person name="Sachs M.S."/>
            <person name="Lander E.S."/>
            <person name="Nusbaum C."/>
            <person name="Birren B."/>
        </authorList>
    </citation>
    <scope>NUCLEOTIDE SEQUENCE [LARGE SCALE GENOMIC DNA]</scope>
    <source>
        <strain evidence="3">ATCC 24698 / 74-OR23-1A / CBS 708.71 / DSM 1257 / FGSC 987</strain>
    </source>
</reference>
<evidence type="ECO:0000313" key="3">
    <source>
        <dbReference type="Proteomes" id="UP000001805"/>
    </source>
</evidence>
<accession>Q7SGM4</accession>
<evidence type="ECO:0000256" key="1">
    <source>
        <dbReference type="SAM" id="MobiDB-lite"/>
    </source>
</evidence>
<dbReference type="HOGENOM" id="CLU_2347218_0_0_1"/>
<protein>
    <submittedName>
        <fullName evidence="2">Uncharacterized protein</fullName>
    </submittedName>
</protein>